<feature type="transmembrane region" description="Helical" evidence="15">
    <location>
        <begin position="132"/>
        <end position="150"/>
    </location>
</feature>
<dbReference type="Gene3D" id="3.40.50.720">
    <property type="entry name" value="NAD(P)-binding Rossmann-like Domain"/>
    <property type="match status" value="2"/>
</dbReference>
<dbReference type="InterPro" id="IPR027359">
    <property type="entry name" value="Volt_channel_dom_sf"/>
</dbReference>
<evidence type="ECO:0000256" key="3">
    <source>
        <dbReference type="ARBA" id="ARBA00022538"/>
    </source>
</evidence>
<feature type="transmembrane region" description="Helical" evidence="15">
    <location>
        <begin position="195"/>
        <end position="218"/>
    </location>
</feature>
<feature type="domain" description="RCK N-terminal" evidence="16">
    <location>
        <begin position="360"/>
        <end position="502"/>
    </location>
</feature>
<dbReference type="PROSITE" id="PS51201">
    <property type="entry name" value="RCK_N"/>
    <property type="match status" value="2"/>
</dbReference>
<dbReference type="PRINTS" id="PR01449">
    <property type="entry name" value="BKCHANNELA"/>
</dbReference>
<evidence type="ECO:0000256" key="15">
    <source>
        <dbReference type="SAM" id="Phobius"/>
    </source>
</evidence>
<dbReference type="InterPro" id="IPR003148">
    <property type="entry name" value="RCK_N"/>
</dbReference>
<feature type="domain" description="RCK N-terminal" evidence="16">
    <location>
        <begin position="799"/>
        <end position="943"/>
    </location>
</feature>
<evidence type="ECO:0000256" key="10">
    <source>
        <dbReference type="ARBA" id="ARBA00023065"/>
    </source>
</evidence>
<evidence type="ECO:0000256" key="6">
    <source>
        <dbReference type="ARBA" id="ARBA00022837"/>
    </source>
</evidence>
<keyword evidence="9 15" id="KW-1133">Transmembrane helix</keyword>
<dbReference type="PANTHER" id="PTHR10027:SF33">
    <property type="entry name" value="CALCIUM-ACTIVATED POTASSIUM CHANNEL SUBUNIT ALPHA-1-RELATED"/>
    <property type="match status" value="1"/>
</dbReference>
<reference evidence="18" key="2">
    <citation type="submission" date="2025-08" db="UniProtKB">
        <authorList>
            <consortium name="RefSeq"/>
        </authorList>
    </citation>
    <scope>IDENTIFICATION</scope>
    <source>
        <tissue evidence="18">Adult</tissue>
    </source>
</reference>
<organism evidence="17 18">
    <name type="scientific">Bactrocera dorsalis</name>
    <name type="common">Oriental fruit fly</name>
    <name type="synonym">Dacus dorsalis</name>
    <dbReference type="NCBI Taxonomy" id="27457"/>
    <lineage>
        <taxon>Eukaryota</taxon>
        <taxon>Metazoa</taxon>
        <taxon>Ecdysozoa</taxon>
        <taxon>Arthropoda</taxon>
        <taxon>Hexapoda</taxon>
        <taxon>Insecta</taxon>
        <taxon>Pterygota</taxon>
        <taxon>Neoptera</taxon>
        <taxon>Endopterygota</taxon>
        <taxon>Diptera</taxon>
        <taxon>Brachycera</taxon>
        <taxon>Muscomorpha</taxon>
        <taxon>Tephritoidea</taxon>
        <taxon>Tephritidae</taxon>
        <taxon>Bactrocera</taxon>
        <taxon>Bactrocera</taxon>
    </lineage>
</organism>
<dbReference type="PANTHER" id="PTHR10027">
    <property type="entry name" value="CALCIUM-ACTIVATED POTASSIUM CHANNEL ALPHA CHAIN"/>
    <property type="match status" value="1"/>
</dbReference>
<dbReference type="Pfam" id="PF00520">
    <property type="entry name" value="Ion_trans"/>
    <property type="match status" value="1"/>
</dbReference>
<feature type="compositionally biased region" description="Polar residues" evidence="14">
    <location>
        <begin position="712"/>
        <end position="745"/>
    </location>
</feature>
<evidence type="ECO:0000259" key="16">
    <source>
        <dbReference type="PROSITE" id="PS51201"/>
    </source>
</evidence>
<evidence type="ECO:0000313" key="18">
    <source>
        <dbReference type="RefSeq" id="XP_049305563.1"/>
    </source>
</evidence>
<keyword evidence="2" id="KW-0813">Transport</keyword>
<keyword evidence="11 15" id="KW-0472">Membrane</keyword>
<dbReference type="GO" id="GO:0034220">
    <property type="term" value="P:monoatomic ion transmembrane transport"/>
    <property type="evidence" value="ECO:0007669"/>
    <property type="project" value="UniProtKB-KW"/>
</dbReference>
<evidence type="ECO:0000313" key="17">
    <source>
        <dbReference type="Proteomes" id="UP001652620"/>
    </source>
</evidence>
<dbReference type="InterPro" id="IPR047871">
    <property type="entry name" value="K_chnl_Slo-like"/>
</dbReference>
<dbReference type="PRINTS" id="PR00169">
    <property type="entry name" value="KCHANNEL"/>
</dbReference>
<gene>
    <name evidence="18" type="primary">LOC105227540</name>
</gene>
<comment type="subcellular location">
    <subcellularLocation>
        <location evidence="1">Membrane</location>
        <topology evidence="1">Multi-pass membrane protein</topology>
    </subcellularLocation>
</comment>
<dbReference type="SUPFAM" id="SSF51735">
    <property type="entry name" value="NAD(P)-binding Rossmann-fold domains"/>
    <property type="match status" value="1"/>
</dbReference>
<dbReference type="InterPro" id="IPR005821">
    <property type="entry name" value="Ion_trans_dom"/>
</dbReference>
<keyword evidence="3" id="KW-0633">Potassium transport</keyword>
<keyword evidence="10" id="KW-0406">Ion transport</keyword>
<accession>A0ABM3J8K1</accession>
<name>A0ABM3J8K1_BACDO</name>
<dbReference type="GeneID" id="105227540"/>
<evidence type="ECO:0000256" key="1">
    <source>
        <dbReference type="ARBA" id="ARBA00004141"/>
    </source>
</evidence>
<dbReference type="Pfam" id="PF21014">
    <property type="entry name" value="Slowpoke_C"/>
    <property type="match status" value="1"/>
</dbReference>
<evidence type="ECO:0000256" key="8">
    <source>
        <dbReference type="ARBA" id="ARBA00022958"/>
    </source>
</evidence>
<dbReference type="Pfam" id="PF03493">
    <property type="entry name" value="BK_channel_a"/>
    <property type="match status" value="1"/>
</dbReference>
<sequence>MVYWCPNCHDASVLPPPSTQGMSGCDQSTVESLAEDPTDSPFAADECLKVRKYWCFLLSSIFTFLAGLFIVLLWRAFAFICCRKEPDLGPNDPKQKEQKASRNKQEFEGTFMTEAKDWAGELISGQTTTGRILVVLVFILSIASLIIYFVDASSEEVERCQKWSNNITQQIDLAFNIFFMVYFFIRFIAASDKLWFMLEMYSFVDYFTIPPSFVSIYLDRTWIGLRFLRALRLMTVPDILQYLNVLKTSSSIRLAQLVSIFISVWLTAAGIIHLLENSGDPLDFNNAHRLSYWTCVYFLIVTMSTVGYGDVYCETVLGRTFLVFFLLVGLAMFASSIPEIIELVGSGNKYGGELKREHGKRHIVVCGHITYESVSHFLKDFLHEDREDVDVEVVFLHRKPPDLELEGLFKRHFTTVEFFQGTIMNPIDLQRVKVHEADACLVLANKYCQDPDAEDAANIMRVISIKNYSEDIRVIIQLMQYHNKAYLLNIPSWDWKQGDDVICLAELKLGFIAQSCLAPGFSTMMANLFAMRSFKTSPDTQAWQNDYLQGTGCEMYTETLSPSFTGMTFPQASELCFSKLKLLLVAIEIKGAEEGADSKISINPRNAKIQANTQGFFIAQSADEVKRAWFYCKACHEDIKDETLIKKCKCKNYVGMIMMQTGMVNQGITSVLNQMEVINRNGRRTNGTGNGSTGLHMNSIAAKQVNKVKPTINRQQVEGQVISPSQYNRPTSRSSGTGTQNQNGGVSLPAGIADDQSKDFDFEKTEMKYDSTGMFHWSPAKNLEDCILDRNQAAMTVLNGHVVVCLFADPDSPLIGLRNLVMPLRASNFHYHELKHVVIVGSVDYIRREWKMLQNLPKISVLNGSPLSRADLRAVNVNLCDMCCILSAKVPSNDDPTLADKEAILASLNIKAMTFDDTIGVLSQRGPEFDNLSATAGSPIVLQRRGSVYGANVPMITELVNDSNVQFLDQDDDDDPDTELYLTQPFACGTAFAVSVLDSLMSTTYFNQNALTLIRSLITGGATPELELILAEGAGLRGGYSTVDSLSNRDRCRVGQISLYDGPLAQFGECGKYGDLFVAALKSYGMLCIGLYRFRDTSSSCDASSKRYVITNPPDDFSLLPTDQVFVLMQFDPGLEYKPAAVRAPPGGRAANTQGSGVGGGGSNKDDNS</sequence>
<dbReference type="RefSeq" id="XP_049305563.1">
    <property type="nucleotide sequence ID" value="XM_049449606.1"/>
</dbReference>
<keyword evidence="12 18" id="KW-0407">Ion channel</keyword>
<evidence type="ECO:0000256" key="9">
    <source>
        <dbReference type="ARBA" id="ARBA00022989"/>
    </source>
</evidence>
<feature type="region of interest" description="Disordered" evidence="14">
    <location>
        <begin position="712"/>
        <end position="754"/>
    </location>
</feature>
<feature type="compositionally biased region" description="Low complexity" evidence="14">
    <location>
        <begin position="1141"/>
        <end position="1151"/>
    </location>
</feature>
<keyword evidence="7" id="KW-0851">Voltage-gated channel</keyword>
<reference evidence="17" key="1">
    <citation type="submission" date="2025-05" db="UniProtKB">
        <authorList>
            <consortium name="RefSeq"/>
        </authorList>
    </citation>
    <scope>NUCLEOTIDE SEQUENCE [LARGE SCALE GENOMIC DNA]</scope>
</reference>
<dbReference type="Proteomes" id="UP001652620">
    <property type="component" value="Chromosome 2"/>
</dbReference>
<keyword evidence="17" id="KW-1185">Reference proteome</keyword>
<evidence type="ECO:0000256" key="2">
    <source>
        <dbReference type="ARBA" id="ARBA00022448"/>
    </source>
</evidence>
<dbReference type="SUPFAM" id="SSF81324">
    <property type="entry name" value="Voltage-gated potassium channels"/>
    <property type="match status" value="1"/>
</dbReference>
<dbReference type="Pfam" id="PF22614">
    <property type="entry name" value="Slo-like_RCK"/>
    <property type="match status" value="2"/>
</dbReference>
<dbReference type="Gene3D" id="1.10.287.70">
    <property type="match status" value="1"/>
</dbReference>
<evidence type="ECO:0000256" key="14">
    <source>
        <dbReference type="SAM" id="MobiDB-lite"/>
    </source>
</evidence>
<feature type="transmembrane region" description="Helical" evidence="15">
    <location>
        <begin position="171"/>
        <end position="189"/>
    </location>
</feature>
<evidence type="ECO:0000256" key="13">
    <source>
        <dbReference type="ARBA" id="ARBA00029579"/>
    </source>
</evidence>
<keyword evidence="4 15" id="KW-0812">Transmembrane</keyword>
<evidence type="ECO:0000256" key="12">
    <source>
        <dbReference type="ARBA" id="ARBA00023303"/>
    </source>
</evidence>
<feature type="transmembrane region" description="Helical" evidence="15">
    <location>
        <begin position="316"/>
        <end position="334"/>
    </location>
</feature>
<dbReference type="InterPro" id="IPR048735">
    <property type="entry name" value="Slowpoke-like_C"/>
</dbReference>
<dbReference type="InterPro" id="IPR003929">
    <property type="entry name" value="K_chnl_BK_asu"/>
</dbReference>
<feature type="region of interest" description="Disordered" evidence="14">
    <location>
        <begin position="1141"/>
        <end position="1169"/>
    </location>
</feature>
<dbReference type="InterPro" id="IPR036291">
    <property type="entry name" value="NAD(P)-bd_dom_sf"/>
</dbReference>
<feature type="transmembrane region" description="Helical" evidence="15">
    <location>
        <begin position="254"/>
        <end position="275"/>
    </location>
</feature>
<feature type="transmembrane region" description="Helical" evidence="15">
    <location>
        <begin position="290"/>
        <end position="309"/>
    </location>
</feature>
<dbReference type="Gene3D" id="1.20.120.350">
    <property type="entry name" value="Voltage-gated potassium channels. Chain C"/>
    <property type="match status" value="1"/>
</dbReference>
<protein>
    <recommendedName>
        <fullName evidence="13">BK channel</fullName>
    </recommendedName>
</protein>
<proteinExistence type="predicted"/>
<evidence type="ECO:0000256" key="4">
    <source>
        <dbReference type="ARBA" id="ARBA00022692"/>
    </source>
</evidence>
<evidence type="ECO:0000256" key="11">
    <source>
        <dbReference type="ARBA" id="ARBA00023136"/>
    </source>
</evidence>
<keyword evidence="6" id="KW-0106">Calcium</keyword>
<evidence type="ECO:0000256" key="7">
    <source>
        <dbReference type="ARBA" id="ARBA00022882"/>
    </source>
</evidence>
<evidence type="ECO:0000256" key="5">
    <source>
        <dbReference type="ARBA" id="ARBA00022826"/>
    </source>
</evidence>
<keyword evidence="5" id="KW-0631">Potassium channel</keyword>
<keyword evidence="8" id="KW-0630">Potassium</keyword>
<feature type="transmembrane region" description="Helical" evidence="15">
    <location>
        <begin position="53"/>
        <end position="77"/>
    </location>
</feature>